<dbReference type="InterPro" id="IPR037731">
    <property type="entry name" value="ASY3-like"/>
</dbReference>
<dbReference type="PANTHER" id="PTHR36027">
    <property type="entry name" value="MEIOSIS-SPECIFIC PROTEIN ASY3"/>
    <property type="match status" value="1"/>
</dbReference>
<gene>
    <name evidence="4" type="primary">LOC103718819</name>
</gene>
<accession>A0A8B9ADI2</accession>
<evidence type="ECO:0000256" key="1">
    <source>
        <dbReference type="SAM" id="MobiDB-lite"/>
    </source>
</evidence>
<feature type="compositionally biased region" description="Polar residues" evidence="1">
    <location>
        <begin position="332"/>
        <end position="346"/>
    </location>
</feature>
<dbReference type="PANTHER" id="PTHR36027:SF1">
    <property type="entry name" value="MEIOSIS-SPECIFIC PROTEIN ASY3"/>
    <property type="match status" value="1"/>
</dbReference>
<feature type="compositionally biased region" description="Polar residues" evidence="1">
    <location>
        <begin position="254"/>
        <end position="279"/>
    </location>
</feature>
<feature type="compositionally biased region" description="Polar residues" evidence="1">
    <location>
        <begin position="1"/>
        <end position="10"/>
    </location>
</feature>
<dbReference type="InterPro" id="IPR046845">
    <property type="entry name" value="ASY3-like_CC"/>
</dbReference>
<feature type="region of interest" description="Disordered" evidence="1">
    <location>
        <begin position="427"/>
        <end position="448"/>
    </location>
</feature>
<dbReference type="Proteomes" id="UP000228380">
    <property type="component" value="Chromosome 8"/>
</dbReference>
<feature type="compositionally biased region" description="Polar residues" evidence="1">
    <location>
        <begin position="438"/>
        <end position="448"/>
    </location>
</feature>
<dbReference type="RefSeq" id="XP_038984771.1">
    <property type="nucleotide sequence ID" value="XM_039128843.1"/>
</dbReference>
<reference evidence="4" key="2">
    <citation type="submission" date="2025-08" db="UniProtKB">
        <authorList>
            <consortium name="RefSeq"/>
        </authorList>
    </citation>
    <scope>IDENTIFICATION</scope>
    <source>
        <tissue evidence="4">Young leaves</tissue>
    </source>
</reference>
<feature type="compositionally biased region" description="Polar residues" evidence="1">
    <location>
        <begin position="462"/>
        <end position="475"/>
    </location>
</feature>
<dbReference type="KEGG" id="pda:103718819"/>
<feature type="compositionally biased region" description="Basic residues" evidence="1">
    <location>
        <begin position="307"/>
        <end position="316"/>
    </location>
</feature>
<sequence length="802" mass="89204">MRTEAGSSECRSLGSPKYPSGRFPKVSIGITVEGCLKMGSGKTKEDGAALPTWERVSSSQVNVLEENRVPGIAEASKGKLPAKDLKASAWFSTRSVCHETPTTETMQIFANRASVLQSDDVVHKKIDTVAFGKRREKDGNSEKVEEVAFTTMEEMHAPYKGTGREHPEGMNKNSNETLRIKLWEILGTASLNKQNMNSLNLGNRTLDINFKRETQMDKSEKLKQNPDMIEIGSEIPIQTIRRPVTRSLAKKKAPSTTGNKLQGQVSSGKRPLFSSSSGSKPKLDGKNIVSFEEGERKEQSLEQAVRFKGKRSKQKRTRIEPRRNCFPRQLASDKSVQTESKEQTLPSPDKASPQSKEKTHSASLTGHGQKDILQTTTEVPDVNHHSQTAAPKHLANPFLTGYAEAHEYNGSSFMKRKTRSWEHLNRSPVPNDAYQHKSVGSPSVARSSNPLDDFQSPAFAMNASTHTPSPRSEQPNEAFCSPVPVKNRMLARKVYSSNSLGNSRRKHYGSDAETETSDGTREIRETGTPHAGGKTETEKQPSVSPVDDQDTEGSEANNFFKKGCRQTDKLFSDADSPKISQLTLHHRKRVCSRKIEKLCKINLSSPSPIGTYRTEETSGSHESSEQYPEDSLAGAVCQLALVLERFKSKIKSHTVKKSSEILSAAAEKIHLQLQDIETHIQADVGNLISTGSSQRKHMESKFQGQQGKLKFIHDKFKEEINKHLLDCRSTLEEFGAYQTELKGCADQQKASHRKLLLQVEEAMEAQLNDAETSISTIHKEARKRMNCLKHVLKELLAEGMIF</sequence>
<evidence type="ECO:0000259" key="2">
    <source>
        <dbReference type="Pfam" id="PF20435"/>
    </source>
</evidence>
<dbReference type="Pfam" id="PF20435">
    <property type="entry name" value="ASY3-like"/>
    <property type="match status" value="1"/>
</dbReference>
<feature type="compositionally biased region" description="Basic and acidic residues" evidence="1">
    <location>
        <begin position="518"/>
        <end position="539"/>
    </location>
</feature>
<feature type="domain" description="Meiosis-specific protein ASY3-like coiled-coil" evidence="2">
    <location>
        <begin position="141"/>
        <end position="796"/>
    </location>
</feature>
<dbReference type="OrthoDB" id="751607at2759"/>
<dbReference type="GO" id="GO:0051321">
    <property type="term" value="P:meiotic cell cycle"/>
    <property type="evidence" value="ECO:0007669"/>
    <property type="project" value="InterPro"/>
</dbReference>
<feature type="region of interest" description="Disordered" evidence="1">
    <location>
        <begin position="1"/>
        <end position="21"/>
    </location>
</feature>
<name>A0A8B9ADI2_PHODC</name>
<dbReference type="AlphaFoldDB" id="A0A8B9ADI2"/>
<evidence type="ECO:0000313" key="3">
    <source>
        <dbReference type="Proteomes" id="UP000228380"/>
    </source>
</evidence>
<evidence type="ECO:0000313" key="4">
    <source>
        <dbReference type="RefSeq" id="XP_038984771.1"/>
    </source>
</evidence>
<proteinExistence type="predicted"/>
<protein>
    <submittedName>
        <fullName evidence="4">Meiosis-specific protein PAIR3-like</fullName>
    </submittedName>
</protein>
<keyword evidence="3" id="KW-1185">Reference proteome</keyword>
<feature type="region of interest" description="Disordered" evidence="1">
    <location>
        <begin position="495"/>
        <end position="559"/>
    </location>
</feature>
<organism evidence="3 4">
    <name type="scientific">Phoenix dactylifera</name>
    <name type="common">Date palm</name>
    <dbReference type="NCBI Taxonomy" id="42345"/>
    <lineage>
        <taxon>Eukaryota</taxon>
        <taxon>Viridiplantae</taxon>
        <taxon>Streptophyta</taxon>
        <taxon>Embryophyta</taxon>
        <taxon>Tracheophyta</taxon>
        <taxon>Spermatophyta</taxon>
        <taxon>Magnoliopsida</taxon>
        <taxon>Liliopsida</taxon>
        <taxon>Arecaceae</taxon>
        <taxon>Coryphoideae</taxon>
        <taxon>Phoeniceae</taxon>
        <taxon>Phoenix</taxon>
    </lineage>
</organism>
<feature type="region of interest" description="Disordered" evidence="1">
    <location>
        <begin position="607"/>
        <end position="628"/>
    </location>
</feature>
<reference evidence="3" key="1">
    <citation type="journal article" date="2019" name="Nat. Commun.">
        <title>Genome-wide association mapping of date palm fruit traits.</title>
        <authorList>
            <person name="Hazzouri K.M."/>
            <person name="Gros-Balthazard M."/>
            <person name="Flowers J.M."/>
            <person name="Copetti D."/>
            <person name="Lemansour A."/>
            <person name="Lebrun M."/>
            <person name="Masmoudi K."/>
            <person name="Ferrand S."/>
            <person name="Dhar M.I."/>
            <person name="Fresquez Z.A."/>
            <person name="Rosas U."/>
            <person name="Zhang J."/>
            <person name="Talag J."/>
            <person name="Lee S."/>
            <person name="Kudrna D."/>
            <person name="Powell R.F."/>
            <person name="Leitch I.J."/>
            <person name="Krueger R.R."/>
            <person name="Wing R.A."/>
            <person name="Amiri K.M.A."/>
            <person name="Purugganan M.D."/>
        </authorList>
    </citation>
    <scope>NUCLEOTIDE SEQUENCE [LARGE SCALE GENOMIC DNA]</scope>
    <source>
        <strain evidence="3">cv. Khalas</strain>
    </source>
</reference>
<feature type="compositionally biased region" description="Basic and acidic residues" evidence="1">
    <location>
        <begin position="613"/>
        <end position="624"/>
    </location>
</feature>
<feature type="region of interest" description="Disordered" evidence="1">
    <location>
        <begin position="243"/>
        <end position="369"/>
    </location>
</feature>
<feature type="region of interest" description="Disordered" evidence="1">
    <location>
        <begin position="460"/>
        <end position="481"/>
    </location>
</feature>
<dbReference type="GeneID" id="103718819"/>